<gene>
    <name evidence="3" type="ORF">ACH4F9_06575</name>
</gene>
<sequence>MYDRWGREANSYGPQEPPFLQGVMADSGCRPSRREITNSWRPHGPWRRTAPRLNRPAARSGTERHPAKRRSVIAADPPHDSSAIKARCPPGRVYVGNSRNAVHHFCSSTCHSRAKAAAFRARTYSSACAAAERAAATA</sequence>
<dbReference type="Pfam" id="PF11706">
    <property type="entry name" value="zf-CGNR"/>
    <property type="match status" value="1"/>
</dbReference>
<protein>
    <submittedName>
        <fullName evidence="3">CGNR zinc finger domain-containing protein</fullName>
    </submittedName>
</protein>
<evidence type="ECO:0000313" key="4">
    <source>
        <dbReference type="Proteomes" id="UP001610818"/>
    </source>
</evidence>
<reference evidence="3 4" key="1">
    <citation type="submission" date="2024-10" db="EMBL/GenBank/DDBJ databases">
        <title>The Natural Products Discovery Center: Release of the First 8490 Sequenced Strains for Exploring Actinobacteria Biosynthetic Diversity.</title>
        <authorList>
            <person name="Kalkreuter E."/>
            <person name="Kautsar S.A."/>
            <person name="Yang D."/>
            <person name="Bader C.D."/>
            <person name="Teijaro C.N."/>
            <person name="Fluegel L."/>
            <person name="Davis C.M."/>
            <person name="Simpson J.R."/>
            <person name="Lauterbach L."/>
            <person name="Steele A.D."/>
            <person name="Gui C."/>
            <person name="Meng S."/>
            <person name="Li G."/>
            <person name="Viehrig K."/>
            <person name="Ye F."/>
            <person name="Su P."/>
            <person name="Kiefer A.F."/>
            <person name="Nichols A."/>
            <person name="Cepeda A.J."/>
            <person name="Yan W."/>
            <person name="Fan B."/>
            <person name="Jiang Y."/>
            <person name="Adhikari A."/>
            <person name="Zheng C.-J."/>
            <person name="Schuster L."/>
            <person name="Cowan T.M."/>
            <person name="Smanski M.J."/>
            <person name="Chevrette M.G."/>
            <person name="De Carvalho L.P.S."/>
            <person name="Shen B."/>
        </authorList>
    </citation>
    <scope>NUCLEOTIDE SEQUENCE [LARGE SCALE GENOMIC DNA]</scope>
    <source>
        <strain evidence="3 4">NPDC017990</strain>
    </source>
</reference>
<evidence type="ECO:0000259" key="2">
    <source>
        <dbReference type="Pfam" id="PF11706"/>
    </source>
</evidence>
<dbReference type="EMBL" id="JBIRGQ010000001">
    <property type="protein sequence ID" value="MFH8544662.1"/>
    <property type="molecule type" value="Genomic_DNA"/>
</dbReference>
<comment type="caution">
    <text evidence="3">The sequence shown here is derived from an EMBL/GenBank/DDBJ whole genome shotgun (WGS) entry which is preliminary data.</text>
</comment>
<dbReference type="Proteomes" id="UP001610818">
    <property type="component" value="Unassembled WGS sequence"/>
</dbReference>
<dbReference type="RefSeq" id="WP_397708658.1">
    <property type="nucleotide sequence ID" value="NZ_JBIRGN010000001.1"/>
</dbReference>
<dbReference type="InterPro" id="IPR021005">
    <property type="entry name" value="Znf_CGNR"/>
</dbReference>
<feature type="region of interest" description="Disordered" evidence="1">
    <location>
        <begin position="1"/>
        <end position="85"/>
    </location>
</feature>
<keyword evidence="4" id="KW-1185">Reference proteome</keyword>
<organism evidence="3 4">
    <name type="scientific">Streptomyces longisporoflavus</name>
    <dbReference type="NCBI Taxonomy" id="28044"/>
    <lineage>
        <taxon>Bacteria</taxon>
        <taxon>Bacillati</taxon>
        <taxon>Actinomycetota</taxon>
        <taxon>Actinomycetes</taxon>
        <taxon>Kitasatosporales</taxon>
        <taxon>Streptomycetaceae</taxon>
        <taxon>Streptomyces</taxon>
    </lineage>
</organism>
<evidence type="ECO:0000256" key="1">
    <source>
        <dbReference type="SAM" id="MobiDB-lite"/>
    </source>
</evidence>
<feature type="domain" description="Zinc finger CGNR" evidence="2">
    <location>
        <begin position="91"/>
        <end position="122"/>
    </location>
</feature>
<proteinExistence type="predicted"/>
<evidence type="ECO:0000313" key="3">
    <source>
        <dbReference type="EMBL" id="MFH8544662.1"/>
    </source>
</evidence>
<accession>A0ABW7QI73</accession>
<name>A0ABW7QI73_9ACTN</name>